<feature type="compositionally biased region" description="Polar residues" evidence="1">
    <location>
        <begin position="17"/>
        <end position="37"/>
    </location>
</feature>
<name>A0AAD7H957_9AGAR</name>
<organism evidence="2 3">
    <name type="scientific">Mycena maculata</name>
    <dbReference type="NCBI Taxonomy" id="230809"/>
    <lineage>
        <taxon>Eukaryota</taxon>
        <taxon>Fungi</taxon>
        <taxon>Dikarya</taxon>
        <taxon>Basidiomycota</taxon>
        <taxon>Agaricomycotina</taxon>
        <taxon>Agaricomycetes</taxon>
        <taxon>Agaricomycetidae</taxon>
        <taxon>Agaricales</taxon>
        <taxon>Marasmiineae</taxon>
        <taxon>Mycenaceae</taxon>
        <taxon>Mycena</taxon>
    </lineage>
</organism>
<evidence type="ECO:0000256" key="1">
    <source>
        <dbReference type="SAM" id="MobiDB-lite"/>
    </source>
</evidence>
<proteinExistence type="predicted"/>
<protein>
    <submittedName>
        <fullName evidence="2">Uncharacterized protein</fullName>
    </submittedName>
</protein>
<feature type="compositionally biased region" description="Polar residues" evidence="1">
    <location>
        <begin position="124"/>
        <end position="148"/>
    </location>
</feature>
<dbReference type="EMBL" id="JARJLG010000362">
    <property type="protein sequence ID" value="KAJ7714821.1"/>
    <property type="molecule type" value="Genomic_DNA"/>
</dbReference>
<sequence>MLEPTENPLADEHSTHETLTTPAEQMDSTPDSTTENSPAKDCSGEVKEQVEDEEVNPLNGKTRGSTFSSTSDKALTTSTSMVDSPPAEKMESASQNANNRAEDVVLDANDTGSVPPSGEVKTTVGITESTPNEIQVQEQEPDPSNANNRAEVDASKVNEPGKAEVTVTLDLTSWLICWMNAVFLATFKAHDDARNLLDLMTSSQKTEDAKKKFLDYLRDNHEAHNMEHKVATLLLGRMQEEPRPADEVDGILQCFAIEEERDLREELLLFFLDSIRDDTDRGEFAKLFCWTTVTDYQEAQDELGLQISEPQILGAVLQSFDHQMSDTEKMLFVYSALHSQLESARKWEKAVNKLYEDSKQLLKEVTTITAGPSYVHDRTNIYSSFPG</sequence>
<accession>A0AAD7H957</accession>
<gene>
    <name evidence="2" type="ORF">DFH07DRAFT_947750</name>
</gene>
<evidence type="ECO:0000313" key="3">
    <source>
        <dbReference type="Proteomes" id="UP001215280"/>
    </source>
</evidence>
<reference evidence="2" key="1">
    <citation type="submission" date="2023-03" db="EMBL/GenBank/DDBJ databases">
        <title>Massive genome expansion in bonnet fungi (Mycena s.s.) driven by repeated elements and novel gene families across ecological guilds.</title>
        <authorList>
            <consortium name="Lawrence Berkeley National Laboratory"/>
            <person name="Harder C.B."/>
            <person name="Miyauchi S."/>
            <person name="Viragh M."/>
            <person name="Kuo A."/>
            <person name="Thoen E."/>
            <person name="Andreopoulos B."/>
            <person name="Lu D."/>
            <person name="Skrede I."/>
            <person name="Drula E."/>
            <person name="Henrissat B."/>
            <person name="Morin E."/>
            <person name="Kohler A."/>
            <person name="Barry K."/>
            <person name="LaButti K."/>
            <person name="Morin E."/>
            <person name="Salamov A."/>
            <person name="Lipzen A."/>
            <person name="Mereny Z."/>
            <person name="Hegedus B."/>
            <person name="Baldrian P."/>
            <person name="Stursova M."/>
            <person name="Weitz H."/>
            <person name="Taylor A."/>
            <person name="Grigoriev I.V."/>
            <person name="Nagy L.G."/>
            <person name="Martin F."/>
            <person name="Kauserud H."/>
        </authorList>
    </citation>
    <scope>NUCLEOTIDE SEQUENCE</scope>
    <source>
        <strain evidence="2">CBHHK188m</strain>
    </source>
</reference>
<comment type="caution">
    <text evidence="2">The sequence shown here is derived from an EMBL/GenBank/DDBJ whole genome shotgun (WGS) entry which is preliminary data.</text>
</comment>
<evidence type="ECO:0000313" key="2">
    <source>
        <dbReference type="EMBL" id="KAJ7714821.1"/>
    </source>
</evidence>
<dbReference type="Proteomes" id="UP001215280">
    <property type="component" value="Unassembled WGS sequence"/>
</dbReference>
<dbReference type="AlphaFoldDB" id="A0AAD7H957"/>
<keyword evidence="3" id="KW-1185">Reference proteome</keyword>
<feature type="region of interest" description="Disordered" evidence="1">
    <location>
        <begin position="1"/>
        <end position="151"/>
    </location>
</feature>
<feature type="compositionally biased region" description="Polar residues" evidence="1">
    <location>
        <begin position="62"/>
        <end position="82"/>
    </location>
</feature>